<name>A0A397UXJ1_9GLOM</name>
<evidence type="ECO:0008006" key="4">
    <source>
        <dbReference type="Google" id="ProtNLM"/>
    </source>
</evidence>
<feature type="signal peptide" evidence="1">
    <location>
        <begin position="1"/>
        <end position="19"/>
    </location>
</feature>
<evidence type="ECO:0000313" key="2">
    <source>
        <dbReference type="EMBL" id="RIB11956.1"/>
    </source>
</evidence>
<evidence type="ECO:0000256" key="1">
    <source>
        <dbReference type="SAM" id="SignalP"/>
    </source>
</evidence>
<keyword evidence="1" id="KW-0732">Signal</keyword>
<sequence length="153" mass="17121">MKKFIYAYILFALLLTVNAAPFQLNKRAITFVTCDDTFPSTVLNVKIGSDHPESKKNESFEVSGKLTYEPIVKDITVLRIEYSANGNTLGDIYDQVFSYSVEPRTPFNISASDVPTPELPDSYMLYVYVGEYDRMEGFFYESACALATVSGSS</sequence>
<comment type="caution">
    <text evidence="2">The sequence shown here is derived from an EMBL/GenBank/DDBJ whole genome shotgun (WGS) entry which is preliminary data.</text>
</comment>
<reference evidence="2 3" key="1">
    <citation type="submission" date="2018-06" db="EMBL/GenBank/DDBJ databases">
        <title>Comparative genomics reveals the genomic features of Rhizophagus irregularis, R. cerebriforme, R. diaphanum and Gigaspora rosea, and their symbiotic lifestyle signature.</title>
        <authorList>
            <person name="Morin E."/>
            <person name="San Clemente H."/>
            <person name="Chen E.C.H."/>
            <person name="De La Providencia I."/>
            <person name="Hainaut M."/>
            <person name="Kuo A."/>
            <person name="Kohler A."/>
            <person name="Murat C."/>
            <person name="Tang N."/>
            <person name="Roy S."/>
            <person name="Loubradou J."/>
            <person name="Henrissat B."/>
            <person name="Grigoriev I.V."/>
            <person name="Corradi N."/>
            <person name="Roux C."/>
            <person name="Martin F.M."/>
        </authorList>
    </citation>
    <scope>NUCLEOTIDE SEQUENCE [LARGE SCALE GENOMIC DNA]</scope>
    <source>
        <strain evidence="2 3">DAOM 194757</strain>
    </source>
</reference>
<accession>A0A397UXJ1</accession>
<evidence type="ECO:0000313" key="3">
    <source>
        <dbReference type="Proteomes" id="UP000266673"/>
    </source>
</evidence>
<gene>
    <name evidence="2" type="ORF">C2G38_2259594</name>
</gene>
<protein>
    <recommendedName>
        <fullName evidence="4">MD-2-related lipid-recognition domain-containing protein</fullName>
    </recommendedName>
</protein>
<feature type="chain" id="PRO_5017248710" description="MD-2-related lipid-recognition domain-containing protein" evidence="1">
    <location>
        <begin position="20"/>
        <end position="153"/>
    </location>
</feature>
<keyword evidence="3" id="KW-1185">Reference proteome</keyword>
<organism evidence="2 3">
    <name type="scientific">Gigaspora rosea</name>
    <dbReference type="NCBI Taxonomy" id="44941"/>
    <lineage>
        <taxon>Eukaryota</taxon>
        <taxon>Fungi</taxon>
        <taxon>Fungi incertae sedis</taxon>
        <taxon>Mucoromycota</taxon>
        <taxon>Glomeromycotina</taxon>
        <taxon>Glomeromycetes</taxon>
        <taxon>Diversisporales</taxon>
        <taxon>Gigasporaceae</taxon>
        <taxon>Gigaspora</taxon>
    </lineage>
</organism>
<dbReference type="OrthoDB" id="2310480at2759"/>
<dbReference type="Proteomes" id="UP000266673">
    <property type="component" value="Unassembled WGS sequence"/>
</dbReference>
<proteinExistence type="predicted"/>
<dbReference type="EMBL" id="QKWP01001078">
    <property type="protein sequence ID" value="RIB11956.1"/>
    <property type="molecule type" value="Genomic_DNA"/>
</dbReference>
<dbReference type="AlphaFoldDB" id="A0A397UXJ1"/>